<dbReference type="Gene3D" id="3.40.630.30">
    <property type="match status" value="1"/>
</dbReference>
<dbReference type="AlphaFoldDB" id="A0A268NTX3"/>
<dbReference type="PANTHER" id="PTHR43415">
    <property type="entry name" value="SPERMIDINE N(1)-ACETYLTRANSFERASE"/>
    <property type="match status" value="1"/>
</dbReference>
<feature type="domain" description="N-acetyltransferase" evidence="1">
    <location>
        <begin position="13"/>
        <end position="177"/>
    </location>
</feature>
<proteinExistence type="predicted"/>
<protein>
    <submittedName>
        <fullName evidence="2">N-acetyltransferase</fullName>
    </submittedName>
</protein>
<dbReference type="InterPro" id="IPR016181">
    <property type="entry name" value="Acyl_CoA_acyltransferase"/>
</dbReference>
<keyword evidence="2" id="KW-0808">Transferase</keyword>
<evidence type="ECO:0000259" key="1">
    <source>
        <dbReference type="PROSITE" id="PS51186"/>
    </source>
</evidence>
<organism evidence="2 3">
    <name type="scientific">Shouchella clausii</name>
    <name type="common">Alkalihalobacillus clausii</name>
    <dbReference type="NCBI Taxonomy" id="79880"/>
    <lineage>
        <taxon>Bacteria</taxon>
        <taxon>Bacillati</taxon>
        <taxon>Bacillota</taxon>
        <taxon>Bacilli</taxon>
        <taxon>Bacillales</taxon>
        <taxon>Bacillaceae</taxon>
        <taxon>Shouchella</taxon>
    </lineage>
</organism>
<dbReference type="Pfam" id="PF00583">
    <property type="entry name" value="Acetyltransf_1"/>
    <property type="match status" value="1"/>
</dbReference>
<dbReference type="GO" id="GO:0016747">
    <property type="term" value="F:acyltransferase activity, transferring groups other than amino-acyl groups"/>
    <property type="evidence" value="ECO:0007669"/>
    <property type="project" value="InterPro"/>
</dbReference>
<name>A0A268NTX3_SHOCL</name>
<evidence type="ECO:0000313" key="3">
    <source>
        <dbReference type="Proteomes" id="UP000216207"/>
    </source>
</evidence>
<reference evidence="2 3" key="1">
    <citation type="submission" date="2017-07" db="EMBL/GenBank/DDBJ databases">
        <title>Isolation and whole genome analysis of endospore-forming bacteria from heroin.</title>
        <authorList>
            <person name="Kalinowski J."/>
            <person name="Ahrens B."/>
            <person name="Al-Dilaimi A."/>
            <person name="Winkler A."/>
            <person name="Wibberg D."/>
            <person name="Schleenbecker U."/>
            <person name="Ruckert C."/>
            <person name="Wolfel R."/>
            <person name="Grass G."/>
        </authorList>
    </citation>
    <scope>NUCLEOTIDE SEQUENCE [LARGE SCALE GENOMIC DNA]</scope>
    <source>
        <strain evidence="2 3">7539</strain>
    </source>
</reference>
<sequence>MRKLIRIWGRVVVQLREITISDAKPFLQLQLQLDKEASYMLYEPGERTTTVREQRKAIADIQQSPSSTIFVAEHDKKLIGYLSVFGSRLQRIRHVGYITIGILEDYCNQGLGRKLLEKADHFAQSVQLHRLELTVIEENARALHVYQKCGYEQEGVRRRAIRHGHKWLNEIYMGKLL</sequence>
<dbReference type="SUPFAM" id="SSF55729">
    <property type="entry name" value="Acyl-CoA N-acyltransferases (Nat)"/>
    <property type="match status" value="1"/>
</dbReference>
<dbReference type="PROSITE" id="PS51186">
    <property type="entry name" value="GNAT"/>
    <property type="match status" value="1"/>
</dbReference>
<dbReference type="Proteomes" id="UP000216207">
    <property type="component" value="Unassembled WGS sequence"/>
</dbReference>
<dbReference type="CDD" id="cd04301">
    <property type="entry name" value="NAT_SF"/>
    <property type="match status" value="1"/>
</dbReference>
<evidence type="ECO:0000313" key="2">
    <source>
        <dbReference type="EMBL" id="PAE86934.1"/>
    </source>
</evidence>
<dbReference type="EMBL" id="NPCC01000044">
    <property type="protein sequence ID" value="PAE86934.1"/>
    <property type="molecule type" value="Genomic_DNA"/>
</dbReference>
<comment type="caution">
    <text evidence="2">The sequence shown here is derived from an EMBL/GenBank/DDBJ whole genome shotgun (WGS) entry which is preliminary data.</text>
</comment>
<dbReference type="PANTHER" id="PTHR43415:SF3">
    <property type="entry name" value="GNAT-FAMILY ACETYLTRANSFERASE"/>
    <property type="match status" value="1"/>
</dbReference>
<accession>A0A268NTX3</accession>
<gene>
    <name evidence="2" type="ORF">CHH72_20805</name>
</gene>
<dbReference type="InterPro" id="IPR000182">
    <property type="entry name" value="GNAT_dom"/>
</dbReference>